<dbReference type="Gene3D" id="3.20.20.80">
    <property type="entry name" value="Glycosidases"/>
    <property type="match status" value="1"/>
</dbReference>
<dbReference type="InterPro" id="IPR036861">
    <property type="entry name" value="Endochitinase-like_sf"/>
</dbReference>
<evidence type="ECO:0000313" key="9">
    <source>
        <dbReference type="Proteomes" id="UP001055172"/>
    </source>
</evidence>
<evidence type="ECO:0000256" key="5">
    <source>
        <dbReference type="SAM" id="MobiDB-lite"/>
    </source>
</evidence>
<feature type="disulfide bond" evidence="4">
    <location>
        <begin position="396"/>
        <end position="410"/>
    </location>
</feature>
<dbReference type="GO" id="GO:0006032">
    <property type="term" value="P:chitin catabolic process"/>
    <property type="evidence" value="ECO:0007669"/>
    <property type="project" value="TreeGrafter"/>
</dbReference>
<dbReference type="Gene3D" id="3.10.50.10">
    <property type="match status" value="1"/>
</dbReference>
<evidence type="ECO:0000256" key="2">
    <source>
        <dbReference type="ARBA" id="ARBA00012729"/>
    </source>
</evidence>
<protein>
    <recommendedName>
        <fullName evidence="2">chitinase</fullName>
        <ecNumber evidence="2">3.2.1.14</ecNumber>
    </recommendedName>
</protein>
<evidence type="ECO:0000256" key="3">
    <source>
        <dbReference type="ARBA" id="ARBA00022669"/>
    </source>
</evidence>
<dbReference type="SMART" id="SM00270">
    <property type="entry name" value="ChtBD1"/>
    <property type="match status" value="2"/>
</dbReference>
<name>A0AA37M0P8_9PEZI</name>
<dbReference type="InterPro" id="IPR017853">
    <property type="entry name" value="GH"/>
</dbReference>
<comment type="caution">
    <text evidence="8">The sequence shown here is derived from an EMBL/GenBank/DDBJ whole genome shotgun (WGS) entry which is preliminary data.</text>
</comment>
<dbReference type="SUPFAM" id="SSF51445">
    <property type="entry name" value="(Trans)glycosidases"/>
    <property type="match status" value="1"/>
</dbReference>
<dbReference type="PANTHER" id="PTHR11177">
    <property type="entry name" value="CHITINASE"/>
    <property type="match status" value="1"/>
</dbReference>
<feature type="compositionally biased region" description="Low complexity" evidence="5">
    <location>
        <begin position="236"/>
        <end position="250"/>
    </location>
</feature>
<feature type="region of interest" description="Disordered" evidence="5">
    <location>
        <begin position="50"/>
        <end position="70"/>
    </location>
</feature>
<reference evidence="8 9" key="1">
    <citation type="submission" date="2021-07" db="EMBL/GenBank/DDBJ databases">
        <title>Genome data of Colletotrichum spaethianum.</title>
        <authorList>
            <person name="Utami Y.D."/>
            <person name="Hiruma K."/>
        </authorList>
    </citation>
    <scope>NUCLEOTIDE SEQUENCE [LARGE SCALE GENOMIC DNA]</scope>
    <source>
        <strain evidence="8 9">MAFF 242679</strain>
    </source>
</reference>
<feature type="disulfide bond" evidence="4">
    <location>
        <begin position="391"/>
        <end position="403"/>
    </location>
</feature>
<feature type="region of interest" description="Disordered" evidence="5">
    <location>
        <begin position="219"/>
        <end position="277"/>
    </location>
</feature>
<feature type="domain" description="GH18" evidence="7">
    <location>
        <begin position="446"/>
        <end position="814"/>
    </location>
</feature>
<dbReference type="SUPFAM" id="SSF57016">
    <property type="entry name" value="Plant lectins/antimicrobial peptides"/>
    <property type="match status" value="1"/>
</dbReference>
<feature type="compositionally biased region" description="Polar residues" evidence="5">
    <location>
        <begin position="251"/>
        <end position="273"/>
    </location>
</feature>
<dbReference type="EMBL" id="BPPX01000058">
    <property type="protein sequence ID" value="GJC90716.1"/>
    <property type="molecule type" value="Genomic_DNA"/>
</dbReference>
<proteinExistence type="inferred from homology"/>
<dbReference type="Gene3D" id="3.30.60.10">
    <property type="entry name" value="Endochitinase-like"/>
    <property type="match status" value="1"/>
</dbReference>
<dbReference type="SUPFAM" id="SSF54556">
    <property type="entry name" value="Chitinase insertion domain"/>
    <property type="match status" value="1"/>
</dbReference>
<feature type="region of interest" description="Disordered" evidence="5">
    <location>
        <begin position="1102"/>
        <end position="1182"/>
    </location>
</feature>
<gene>
    <name evidence="8" type="ORF">ColLi_13554</name>
</gene>
<dbReference type="PANTHER" id="PTHR11177:SF317">
    <property type="entry name" value="CHITINASE 12-RELATED"/>
    <property type="match status" value="1"/>
</dbReference>
<dbReference type="Proteomes" id="UP001055172">
    <property type="component" value="Unassembled WGS sequence"/>
</dbReference>
<organism evidence="8 9">
    <name type="scientific">Colletotrichum liriopes</name>
    <dbReference type="NCBI Taxonomy" id="708192"/>
    <lineage>
        <taxon>Eukaryota</taxon>
        <taxon>Fungi</taxon>
        <taxon>Dikarya</taxon>
        <taxon>Ascomycota</taxon>
        <taxon>Pezizomycotina</taxon>
        <taxon>Sordariomycetes</taxon>
        <taxon>Hypocreomycetidae</taxon>
        <taxon>Glomerellales</taxon>
        <taxon>Glomerellaceae</taxon>
        <taxon>Colletotrichum</taxon>
        <taxon>Colletotrichum spaethianum species complex</taxon>
    </lineage>
</organism>
<keyword evidence="4" id="KW-1015">Disulfide bond</keyword>
<feature type="compositionally biased region" description="Gly residues" evidence="5">
    <location>
        <begin position="1146"/>
        <end position="1169"/>
    </location>
</feature>
<keyword evidence="9" id="KW-1185">Reference proteome</keyword>
<feature type="compositionally biased region" description="Acidic residues" evidence="5">
    <location>
        <begin position="1119"/>
        <end position="1129"/>
    </location>
</feature>
<dbReference type="InterPro" id="IPR001002">
    <property type="entry name" value="Chitin-bd_1"/>
</dbReference>
<dbReference type="GO" id="GO:0008843">
    <property type="term" value="F:endochitinase activity"/>
    <property type="evidence" value="ECO:0007669"/>
    <property type="project" value="UniProtKB-EC"/>
</dbReference>
<dbReference type="InterPro" id="IPR001223">
    <property type="entry name" value="Glyco_hydro18_cat"/>
</dbReference>
<dbReference type="InterPro" id="IPR011583">
    <property type="entry name" value="Chitinase_II/V-like_cat"/>
</dbReference>
<dbReference type="InterPro" id="IPR050314">
    <property type="entry name" value="Glycosyl_Hydrlase_18"/>
</dbReference>
<dbReference type="GO" id="GO:0005975">
    <property type="term" value="P:carbohydrate metabolic process"/>
    <property type="evidence" value="ECO:0007669"/>
    <property type="project" value="InterPro"/>
</dbReference>
<dbReference type="PROSITE" id="PS51910">
    <property type="entry name" value="GH18_2"/>
    <property type="match status" value="1"/>
</dbReference>
<dbReference type="PROSITE" id="PS50941">
    <property type="entry name" value="CHIT_BIND_I_2"/>
    <property type="match status" value="1"/>
</dbReference>
<dbReference type="CDD" id="cd00035">
    <property type="entry name" value="ChtBD1"/>
    <property type="match status" value="1"/>
</dbReference>
<feature type="compositionally biased region" description="Polar residues" evidence="5">
    <location>
        <begin position="223"/>
        <end position="235"/>
    </location>
</feature>
<evidence type="ECO:0000259" key="7">
    <source>
        <dbReference type="PROSITE" id="PS51910"/>
    </source>
</evidence>
<keyword evidence="3 4" id="KW-0147">Chitin-binding</keyword>
<dbReference type="SMART" id="SM00636">
    <property type="entry name" value="Glyco_18"/>
    <property type="match status" value="1"/>
</dbReference>
<dbReference type="EC" id="3.2.1.14" evidence="2"/>
<dbReference type="GO" id="GO:0005576">
    <property type="term" value="C:extracellular region"/>
    <property type="evidence" value="ECO:0007669"/>
    <property type="project" value="TreeGrafter"/>
</dbReference>
<accession>A0AA37M0P8</accession>
<dbReference type="GO" id="GO:0008061">
    <property type="term" value="F:chitin binding"/>
    <property type="evidence" value="ECO:0007669"/>
    <property type="project" value="UniProtKB-UniRule"/>
</dbReference>
<evidence type="ECO:0000256" key="1">
    <source>
        <dbReference type="ARBA" id="ARBA00008682"/>
    </source>
</evidence>
<comment type="similarity">
    <text evidence="1">Belongs to the glycosyl hydrolase 18 family. Chitinase class V subfamily.</text>
</comment>
<dbReference type="Pfam" id="PF00704">
    <property type="entry name" value="Glyco_hydro_18"/>
    <property type="match status" value="1"/>
</dbReference>
<evidence type="ECO:0000259" key="6">
    <source>
        <dbReference type="PROSITE" id="PS50941"/>
    </source>
</evidence>
<evidence type="ECO:0000313" key="8">
    <source>
        <dbReference type="EMBL" id="GJC90716.1"/>
    </source>
</evidence>
<evidence type="ECO:0000256" key="4">
    <source>
        <dbReference type="PROSITE-ProRule" id="PRU00261"/>
    </source>
</evidence>
<feature type="domain" description="Chitin-binding type-1" evidence="6">
    <location>
        <begin position="377"/>
        <end position="431"/>
    </location>
</feature>
<dbReference type="InterPro" id="IPR029070">
    <property type="entry name" value="Chitinase_insertion_sf"/>
</dbReference>
<comment type="caution">
    <text evidence="4">Lacks conserved residue(s) required for the propagation of feature annotation.</text>
</comment>
<sequence>MPGPWIYKDLETIDAKASMEIEGLRLFDENSVWRSGRQYSCDEFPAASWIEGGNGPGGTANAPGDQGGTEGNTYCAPRMMPSGCSINHGRVRSEQDWQGSSHSILGRRLRTATGASFRDGMRFRLRLINDVNTGPARVWYPNGNGQLDHEDLSSPLRRLKRHVTAEIFASGQILSTTDYLSMAYLSDEVIILGNNETAIRLADQGVISVEELETKVAAEETIDTSLPSASQPSNRTPLTTSSEALSSTTPRTNVENWNETNAATDHRNNTATGEAQPWNVTAAEVDESLTQYSFKTQQQPTGDRLDILAIGTNYILGQISILNATTNATSLRRRADGPVQCGPDSPCVDGSCCNTDGKCGFKEANCGSSCISNCDAKAMCGIDSEDGKTTCGLKLCCSFYGWCGTENVHCRDPEPQYGKTPCQQGFGSCEMKSSPQCGTVSGTSNGRRIGYYQGWNTRERACDKVRPRQINTRGLTHLFYSFAFFHPTTFQMMPMHEGDISLYGEFTALKRNGLQTWIAIGGWSFNDPGATQTAFSDMVSTATNRAAFIASLLDFMETYGFQGADIDWEYPSEPKRGGRAADAANLVLLMKEMRAAFAPKGYGSSLALAPDYWYLRGFRPADMQEYVDFMGFMSYDLHGPWDTDVKALGSIVRPQTDITEIKKNMMPLWYDGVDPAKINLGLAFYGRTYTLANPSCGHMGCPFVAGQGGAAGDCTAFPGVLSNREIRRIIQDQNITPSLNATAMVKYFTYNGNSWVGYDDEETYALKRAFANDHCLGGTMIWSIDFDAETGGGGEENEYISPESATIIPMAHTTVARGATFTLGQGAATDVVKLPKGGGQNTPNGPSPDNCASCGFFRLITSTCCGVGGSVGNPILIPAGVPVPMDIPLPSGFVPNQPFTDADGKNVPANQPLPKETILPRGTSFPSPFLIEPGHPLRVGDNDDTVGNGSVIWLSPDIWDTDRPEVRCYPPCTLVLPPWPNNTFTIEYPRITSTDTIKHKTTTLTFPPITETKRPVRSITVEGDNSQDQTIRLRTSTPRPETTTTWPVVTWYDDEDNKHTTQPPFPPPPPPTLSIPIPKITIKVGPPFPTVTPCAYPGPNCPTPVPILGEDGYIPGENDPSDEEGDPDDTCLIGNPGTGFDADGTSSGGGDDGTDTGSGSGNPGTGSGPGNPTTIPDTSQDQVNCYNSGQWAPEERVITAIERLCRVLRGQTLAAGDYREKLEDQSELSQAIGAVSGDNFISSIEVKPGCKWKVDEAECRAELRKPVDQCNTGSGNRKQGGTMFNNCLMWRIDTSYNR</sequence>